<reference evidence="2" key="1">
    <citation type="submission" date="2024-03" db="EMBL/GenBank/DDBJ databases">
        <title>WGS assembly of Saponaria officinalis var. Norfolk2.</title>
        <authorList>
            <person name="Jenkins J."/>
            <person name="Shu S."/>
            <person name="Grimwood J."/>
            <person name="Barry K."/>
            <person name="Goodstein D."/>
            <person name="Schmutz J."/>
            <person name="Leebens-Mack J."/>
            <person name="Osbourn A."/>
        </authorList>
    </citation>
    <scope>NUCLEOTIDE SEQUENCE [LARGE SCALE GENOMIC DNA]</scope>
    <source>
        <strain evidence="2">JIC</strain>
    </source>
</reference>
<evidence type="ECO:0000313" key="2">
    <source>
        <dbReference type="EMBL" id="KAK9733819.1"/>
    </source>
</evidence>
<dbReference type="PANTHER" id="PTHR38386:SF6">
    <property type="entry name" value="OS05G0426900 PROTEIN"/>
    <property type="match status" value="1"/>
</dbReference>
<dbReference type="Proteomes" id="UP001443914">
    <property type="component" value="Unassembled WGS sequence"/>
</dbReference>
<sequence length="178" mass="20345">MKGYAKINQNNSRCKKEYPFHDKDFSDIYSPKTHENEQKPNKITGDDTSKKPDFFVGNSEQCFDEQVQNGGVLRRNLTVSSSTTPKNNGKSKRAFSMRSSSVKAERYCRIYDQSRKVNDFDYFNDCDYGGNNGGFNHNDDDNEEFDFESNGSTEDTKCVGKKKVGSMVVKACKRLFSR</sequence>
<feature type="region of interest" description="Disordered" evidence="1">
    <location>
        <begin position="74"/>
        <end position="97"/>
    </location>
</feature>
<proteinExistence type="predicted"/>
<dbReference type="AlphaFoldDB" id="A0AAW1LDV4"/>
<protein>
    <submittedName>
        <fullName evidence="2">Uncharacterized protein</fullName>
    </submittedName>
</protein>
<dbReference type="EMBL" id="JBDFQZ010000004">
    <property type="protein sequence ID" value="KAK9733819.1"/>
    <property type="molecule type" value="Genomic_DNA"/>
</dbReference>
<accession>A0AAW1LDV4</accession>
<evidence type="ECO:0000256" key="1">
    <source>
        <dbReference type="SAM" id="MobiDB-lite"/>
    </source>
</evidence>
<comment type="caution">
    <text evidence="2">The sequence shown here is derived from an EMBL/GenBank/DDBJ whole genome shotgun (WGS) entry which is preliminary data.</text>
</comment>
<keyword evidence="3" id="KW-1185">Reference proteome</keyword>
<evidence type="ECO:0000313" key="3">
    <source>
        <dbReference type="Proteomes" id="UP001443914"/>
    </source>
</evidence>
<dbReference type="PANTHER" id="PTHR38386">
    <property type="entry name" value="OS05G0426900 PROTEIN"/>
    <property type="match status" value="1"/>
</dbReference>
<feature type="region of interest" description="Disordered" evidence="1">
    <location>
        <begin position="25"/>
        <end position="52"/>
    </location>
</feature>
<organism evidence="2 3">
    <name type="scientific">Saponaria officinalis</name>
    <name type="common">Common soapwort</name>
    <name type="synonym">Lychnis saponaria</name>
    <dbReference type="NCBI Taxonomy" id="3572"/>
    <lineage>
        <taxon>Eukaryota</taxon>
        <taxon>Viridiplantae</taxon>
        <taxon>Streptophyta</taxon>
        <taxon>Embryophyta</taxon>
        <taxon>Tracheophyta</taxon>
        <taxon>Spermatophyta</taxon>
        <taxon>Magnoliopsida</taxon>
        <taxon>eudicotyledons</taxon>
        <taxon>Gunneridae</taxon>
        <taxon>Pentapetalae</taxon>
        <taxon>Caryophyllales</taxon>
        <taxon>Caryophyllaceae</taxon>
        <taxon>Caryophylleae</taxon>
        <taxon>Saponaria</taxon>
    </lineage>
</organism>
<name>A0AAW1LDV4_SAPOF</name>
<feature type="compositionally biased region" description="Polar residues" evidence="1">
    <location>
        <begin position="77"/>
        <end position="88"/>
    </location>
</feature>
<gene>
    <name evidence="2" type="ORF">RND81_04G094700</name>
</gene>